<dbReference type="RefSeq" id="WP_353399322.1">
    <property type="nucleotide sequence ID" value="NZ_BAABWU010000006.1"/>
</dbReference>
<feature type="chain" id="PRO_5046179405" evidence="1">
    <location>
        <begin position="23"/>
        <end position="135"/>
    </location>
</feature>
<evidence type="ECO:0000313" key="3">
    <source>
        <dbReference type="Proteomes" id="UP001441944"/>
    </source>
</evidence>
<accession>A0ABQ0AKS3</accession>
<proteinExistence type="predicted"/>
<dbReference type="EMBL" id="BAABWU010000006">
    <property type="protein sequence ID" value="GAA6196468.1"/>
    <property type="molecule type" value="Genomic_DNA"/>
</dbReference>
<sequence>MKNTFMAAGLTAALFVPLAAEAFTTSRGVRVNPVNELIFEVIPKSSGTFDEFWCGASEYARRVKGAKWQDSIHVVQGRNTSVTTGRRSAVQFTLSPQQVGVSAPLQGWLSLGIKPGNSMSVQQARSYCDQSPVRY</sequence>
<keyword evidence="3" id="KW-1185">Reference proteome</keyword>
<name>A0ABQ0AKS3_9RHOB</name>
<dbReference type="Proteomes" id="UP001441944">
    <property type="component" value="Unassembled WGS sequence"/>
</dbReference>
<feature type="signal peptide" evidence="1">
    <location>
        <begin position="1"/>
        <end position="22"/>
    </location>
</feature>
<protein>
    <submittedName>
        <fullName evidence="2">Uncharacterized protein</fullName>
    </submittedName>
</protein>
<keyword evidence="1" id="KW-0732">Signal</keyword>
<evidence type="ECO:0000313" key="2">
    <source>
        <dbReference type="EMBL" id="GAA6196468.1"/>
    </source>
</evidence>
<evidence type="ECO:0000256" key="1">
    <source>
        <dbReference type="SAM" id="SignalP"/>
    </source>
</evidence>
<organism evidence="2 3">
    <name type="scientific">Pseudophaeobacter arcticus</name>
    <dbReference type="NCBI Taxonomy" id="385492"/>
    <lineage>
        <taxon>Bacteria</taxon>
        <taxon>Pseudomonadati</taxon>
        <taxon>Pseudomonadota</taxon>
        <taxon>Alphaproteobacteria</taxon>
        <taxon>Rhodobacterales</taxon>
        <taxon>Paracoccaceae</taxon>
        <taxon>Pseudophaeobacter</taxon>
    </lineage>
</organism>
<reference evidence="2 3" key="1">
    <citation type="submission" date="2024-04" db="EMBL/GenBank/DDBJ databases">
        <title>Draft genome sequence of Pseudophaeobacter arcticus NBRC 116598.</title>
        <authorList>
            <person name="Miyakawa T."/>
            <person name="Kusuya Y."/>
            <person name="Miura T."/>
        </authorList>
    </citation>
    <scope>NUCLEOTIDE SEQUENCE [LARGE SCALE GENOMIC DNA]</scope>
    <source>
        <strain evidence="2 3">SU-CL00105</strain>
    </source>
</reference>
<comment type="caution">
    <text evidence="2">The sequence shown here is derived from an EMBL/GenBank/DDBJ whole genome shotgun (WGS) entry which is preliminary data.</text>
</comment>
<gene>
    <name evidence="2" type="ORF">NBRC116598_19120</name>
</gene>